<evidence type="ECO:0000313" key="2">
    <source>
        <dbReference type="EMBL" id="SDL83375.1"/>
    </source>
</evidence>
<accession>A0A1G9NBU9</accession>
<dbReference type="RefSeq" id="WP_244506036.1">
    <property type="nucleotide sequence ID" value="NZ_FNFD01000032.1"/>
</dbReference>
<keyword evidence="3" id="KW-1185">Reference proteome</keyword>
<dbReference type="PROSITE" id="PS51257">
    <property type="entry name" value="PROKAR_LIPOPROTEIN"/>
    <property type="match status" value="1"/>
</dbReference>
<name>A0A1G9NBU9_9PSED</name>
<evidence type="ECO:0000256" key="1">
    <source>
        <dbReference type="SAM" id="SignalP"/>
    </source>
</evidence>
<evidence type="ECO:0000313" key="3">
    <source>
        <dbReference type="Proteomes" id="UP000198706"/>
    </source>
</evidence>
<dbReference type="AlphaFoldDB" id="A0A1G9NBU9"/>
<feature type="signal peptide" evidence="1">
    <location>
        <begin position="1"/>
        <end position="20"/>
    </location>
</feature>
<gene>
    <name evidence="2" type="ORF">SAMN05216186_1329</name>
</gene>
<dbReference type="EMBL" id="FNFD01000032">
    <property type="protein sequence ID" value="SDL83375.1"/>
    <property type="molecule type" value="Genomic_DNA"/>
</dbReference>
<sequence length="185" mass="19687">MRHLLCLSLFALVLTGCASSANIGGMTVADTQAQSQTYSPALKENVQVSDVEGGKKTNPMWTSEIDGPDFKAALSDSLDKAGLLSAAGNAPYTLKAKLVRVDQPLFGMDFKVTSDVEYSLVDNASGKEIFREILSTPYTATVSDAFVGVTRLRLANEGSARENIAALLKRLSALNIEAGQVSLKQ</sequence>
<keyword evidence="1" id="KW-0732">Signal</keyword>
<evidence type="ECO:0008006" key="4">
    <source>
        <dbReference type="Google" id="ProtNLM"/>
    </source>
</evidence>
<organism evidence="2 3">
    <name type="scientific">Pseudomonas indica</name>
    <dbReference type="NCBI Taxonomy" id="137658"/>
    <lineage>
        <taxon>Bacteria</taxon>
        <taxon>Pseudomonadati</taxon>
        <taxon>Pseudomonadota</taxon>
        <taxon>Gammaproteobacteria</taxon>
        <taxon>Pseudomonadales</taxon>
        <taxon>Pseudomonadaceae</taxon>
        <taxon>Pseudomonas</taxon>
    </lineage>
</organism>
<reference evidence="2 3" key="1">
    <citation type="submission" date="2016-10" db="EMBL/GenBank/DDBJ databases">
        <authorList>
            <person name="de Groot N.N."/>
        </authorList>
    </citation>
    <scope>NUCLEOTIDE SEQUENCE [LARGE SCALE GENOMIC DNA]</scope>
    <source>
        <strain evidence="2 3">JCM 21544</strain>
    </source>
</reference>
<proteinExistence type="predicted"/>
<protein>
    <recommendedName>
        <fullName evidence="4">Lipoprotein</fullName>
    </recommendedName>
</protein>
<dbReference type="Proteomes" id="UP000198706">
    <property type="component" value="Unassembled WGS sequence"/>
</dbReference>
<feature type="chain" id="PRO_5011580793" description="Lipoprotein" evidence="1">
    <location>
        <begin position="21"/>
        <end position="185"/>
    </location>
</feature>